<evidence type="ECO:0000256" key="8">
    <source>
        <dbReference type="SAM" id="Coils"/>
    </source>
</evidence>
<feature type="transmembrane region" description="Helical" evidence="10">
    <location>
        <begin position="241"/>
        <end position="259"/>
    </location>
</feature>
<gene>
    <name evidence="13" type="primary">rnf145a</name>
</gene>
<feature type="transmembrane region" description="Helical" evidence="10">
    <location>
        <begin position="183"/>
        <end position="205"/>
    </location>
</feature>
<dbReference type="AlphaFoldDB" id="A0A9F7TLX9"/>
<proteinExistence type="predicted"/>
<evidence type="ECO:0000256" key="9">
    <source>
        <dbReference type="SAM" id="MobiDB-lite"/>
    </source>
</evidence>
<keyword evidence="5" id="KW-0862">Zinc</keyword>
<feature type="transmembrane region" description="Helical" evidence="10">
    <location>
        <begin position="61"/>
        <end position="82"/>
    </location>
</feature>
<dbReference type="KEGG" id="ipu:108269218"/>
<feature type="coiled-coil region" evidence="8">
    <location>
        <begin position="671"/>
        <end position="698"/>
    </location>
</feature>
<evidence type="ECO:0000256" key="1">
    <source>
        <dbReference type="ARBA" id="ARBA00004141"/>
    </source>
</evidence>
<feature type="transmembrane region" description="Helical" evidence="10">
    <location>
        <begin position="392"/>
        <end position="408"/>
    </location>
</feature>
<evidence type="ECO:0000259" key="11">
    <source>
        <dbReference type="Pfam" id="PF13705"/>
    </source>
</evidence>
<feature type="region of interest" description="Disordered" evidence="9">
    <location>
        <begin position="568"/>
        <end position="588"/>
    </location>
</feature>
<keyword evidence="6 10" id="KW-1133">Transmembrane helix</keyword>
<evidence type="ECO:0000256" key="10">
    <source>
        <dbReference type="SAM" id="Phobius"/>
    </source>
</evidence>
<evidence type="ECO:0000256" key="4">
    <source>
        <dbReference type="ARBA" id="ARBA00022771"/>
    </source>
</evidence>
<feature type="domain" description="TRC8-like N-terminal" evidence="11">
    <location>
        <begin position="21"/>
        <end position="518"/>
    </location>
</feature>
<dbReference type="OrthoDB" id="4752984at2759"/>
<evidence type="ECO:0000313" key="12">
    <source>
        <dbReference type="Proteomes" id="UP000221080"/>
    </source>
</evidence>
<reference evidence="12" key="1">
    <citation type="journal article" date="2016" name="Nat. Commun.">
        <title>The channel catfish genome sequence provides insights into the evolution of scale formation in teleosts.</title>
        <authorList>
            <person name="Liu Z."/>
            <person name="Liu S."/>
            <person name="Yao J."/>
            <person name="Bao L."/>
            <person name="Zhang J."/>
            <person name="Li Y."/>
            <person name="Jiang C."/>
            <person name="Sun L."/>
            <person name="Wang R."/>
            <person name="Zhang Y."/>
            <person name="Zhou T."/>
            <person name="Zeng Q."/>
            <person name="Fu Q."/>
            <person name="Gao S."/>
            <person name="Li N."/>
            <person name="Koren S."/>
            <person name="Jiang Y."/>
            <person name="Zimin A."/>
            <person name="Xu P."/>
            <person name="Phillippy A.M."/>
            <person name="Geng X."/>
            <person name="Song L."/>
            <person name="Sun F."/>
            <person name="Li C."/>
            <person name="Wang X."/>
            <person name="Chen A."/>
            <person name="Jin Y."/>
            <person name="Yuan Z."/>
            <person name="Yang Y."/>
            <person name="Tan S."/>
            <person name="Peatman E."/>
            <person name="Lu J."/>
            <person name="Qin Z."/>
            <person name="Dunham R."/>
            <person name="Li Z."/>
            <person name="Sonstegard T."/>
            <person name="Feng J."/>
            <person name="Danzmann R.G."/>
            <person name="Schroeder S."/>
            <person name="Scheffler B."/>
            <person name="Duke M.V."/>
            <person name="Ballard L."/>
            <person name="Kucuktas H."/>
            <person name="Kaltenboeck L."/>
            <person name="Liu H."/>
            <person name="Armbruster J."/>
            <person name="Xie Y."/>
            <person name="Kirby M.L."/>
            <person name="Tian Y."/>
            <person name="Flanagan M.E."/>
            <person name="Mu W."/>
            <person name="Waldbieser G.C."/>
        </authorList>
    </citation>
    <scope>NUCLEOTIDE SEQUENCE [LARGE SCALE GENOMIC DNA]</scope>
    <source>
        <strain evidence="12">SDA103</strain>
    </source>
</reference>
<evidence type="ECO:0000256" key="3">
    <source>
        <dbReference type="ARBA" id="ARBA00022723"/>
    </source>
</evidence>
<feature type="transmembrane region" description="Helical" evidence="10">
    <location>
        <begin position="126"/>
        <end position="146"/>
    </location>
</feature>
<evidence type="ECO:0000256" key="6">
    <source>
        <dbReference type="ARBA" id="ARBA00022989"/>
    </source>
</evidence>
<keyword evidence="4" id="KW-0863">Zinc-finger</keyword>
<evidence type="ECO:0000256" key="5">
    <source>
        <dbReference type="ARBA" id="ARBA00022833"/>
    </source>
</evidence>
<keyword evidence="8" id="KW-0175">Coiled coil</keyword>
<dbReference type="InterPro" id="IPR025754">
    <property type="entry name" value="TRC8_N_dom"/>
</dbReference>
<dbReference type="GO" id="GO:0043161">
    <property type="term" value="P:proteasome-mediated ubiquitin-dependent protein catabolic process"/>
    <property type="evidence" value="ECO:0007669"/>
    <property type="project" value="TreeGrafter"/>
</dbReference>
<evidence type="ECO:0000313" key="13">
    <source>
        <dbReference type="RefSeq" id="XP_053538217.1"/>
    </source>
</evidence>
<dbReference type="Proteomes" id="UP000221080">
    <property type="component" value="Chromosome 8"/>
</dbReference>
<name>A0A9F7TLX9_ICTPU</name>
<feature type="transmembrane region" description="Helical" evidence="10">
    <location>
        <begin position="420"/>
        <end position="446"/>
    </location>
</feature>
<keyword evidence="3" id="KW-0479">Metal-binding</keyword>
<feature type="transmembrane region" description="Helical" evidence="10">
    <location>
        <begin position="331"/>
        <end position="348"/>
    </location>
</feature>
<dbReference type="CTD" id="565986"/>
<accession>A0A9F7TLX9</accession>
<reference evidence="13" key="2">
    <citation type="submission" date="2025-08" db="UniProtKB">
        <authorList>
            <consortium name="RefSeq"/>
        </authorList>
    </citation>
    <scope>IDENTIFICATION</scope>
    <source>
        <tissue evidence="13">Blood</tissue>
    </source>
</reference>
<keyword evidence="7 10" id="KW-0472">Membrane</keyword>
<dbReference type="GO" id="GO:0036503">
    <property type="term" value="P:ERAD pathway"/>
    <property type="evidence" value="ECO:0007669"/>
    <property type="project" value="TreeGrafter"/>
</dbReference>
<protein>
    <submittedName>
        <fullName evidence="13">RING finger protein 145 isoform X1</fullName>
    </submittedName>
</protein>
<dbReference type="Pfam" id="PF13705">
    <property type="entry name" value="TRC8_N"/>
    <property type="match status" value="1"/>
</dbReference>
<keyword evidence="2 10" id="KW-0812">Transmembrane</keyword>
<feature type="transmembrane region" description="Helical" evidence="10">
    <location>
        <begin position="354"/>
        <end position="380"/>
    </location>
</feature>
<dbReference type="GO" id="GO:0061630">
    <property type="term" value="F:ubiquitin protein ligase activity"/>
    <property type="evidence" value="ECO:0007669"/>
    <property type="project" value="TreeGrafter"/>
</dbReference>
<dbReference type="InterPro" id="IPR050731">
    <property type="entry name" value="HRD1_E3_ubiq-ligases"/>
</dbReference>
<evidence type="ECO:0000256" key="7">
    <source>
        <dbReference type="ARBA" id="ARBA00023136"/>
    </source>
</evidence>
<sequence length="698" mass="79039">MLFVFSGKARCAMAVKEHIEAVLNVGLRVPSIMLLEVLYRWDVSSFFQKIQRSSMNNNPLFQYKYLALYLHYVGYILSLVLLTLPRQRLVQLYLYVLTALLLFAGHQISRDYVRGELESGYEGPLYLVPLSMNRFTTALICQLVVCTLCSCVMQTKRIWLFSAHFLPLVARLCLVPLETIVFVNRFAMIFTGLEVIYFLASNLLVPFNLAKTAYRELAQVVEVYGLLALGMSLWNQLVLPVLFMCFWLVLFALQIYTYFSTRDQPASRERLLFLFLTSIAECCSTPYSLLGLVFTVSFVALGVLTLCKFYLQGYRAFMNDNTMHRGMTEGITLLILAVQTGLIELQVIHRAFLLSIILFIVVASILQSMLEIADPIVLALGASRDKSLWKHFRAVSLCLFLLVFPAYMSYMICQFFHMDFWLLIIISSSILTSLQVLGTLLIYVLFMVEELRKVPMENMDDVIYCVNGTYRMLEFVVALCVVAYGVCETVFGEWTVMGSTIVLVHSYYNVWLRAQLGWQSFLLRRDAVNKIKSLPTASEQQLQQHNDICSICYQNTKTCGSIQTRLRPSVRTVSESPSPPVSTSPSGDPDFTALRLELLALLRKDIADIFKKELQELQNILGEALSTIQLDLQAVKTQLASDKVATEATISTLKGTVGEMEHALSGCTDDIVHMKTTVESLTATVTQLENKCEDLESR</sequence>
<feature type="transmembrane region" description="Helical" evidence="10">
    <location>
        <begin position="293"/>
        <end position="311"/>
    </location>
</feature>
<dbReference type="GO" id="GO:0012505">
    <property type="term" value="C:endomembrane system"/>
    <property type="evidence" value="ECO:0007669"/>
    <property type="project" value="TreeGrafter"/>
</dbReference>
<dbReference type="PANTHER" id="PTHR22763">
    <property type="entry name" value="RING ZINC FINGER PROTEIN"/>
    <property type="match status" value="1"/>
</dbReference>
<evidence type="ECO:0000256" key="2">
    <source>
        <dbReference type="ARBA" id="ARBA00022692"/>
    </source>
</evidence>
<comment type="subcellular location">
    <subcellularLocation>
        <location evidence="1">Membrane</location>
        <topology evidence="1">Multi-pass membrane protein</topology>
    </subcellularLocation>
</comment>
<feature type="transmembrane region" description="Helical" evidence="10">
    <location>
        <begin position="89"/>
        <end position="106"/>
    </location>
</feature>
<dbReference type="RefSeq" id="XP_053538217.1">
    <property type="nucleotide sequence ID" value="XM_053682242.1"/>
</dbReference>
<dbReference type="GO" id="GO:0008270">
    <property type="term" value="F:zinc ion binding"/>
    <property type="evidence" value="ECO:0007669"/>
    <property type="project" value="UniProtKB-KW"/>
</dbReference>
<organism evidence="12 13">
    <name type="scientific">Ictalurus punctatus</name>
    <name type="common">Channel catfish</name>
    <name type="synonym">Silurus punctatus</name>
    <dbReference type="NCBI Taxonomy" id="7998"/>
    <lineage>
        <taxon>Eukaryota</taxon>
        <taxon>Metazoa</taxon>
        <taxon>Chordata</taxon>
        <taxon>Craniata</taxon>
        <taxon>Vertebrata</taxon>
        <taxon>Euteleostomi</taxon>
        <taxon>Actinopterygii</taxon>
        <taxon>Neopterygii</taxon>
        <taxon>Teleostei</taxon>
        <taxon>Ostariophysi</taxon>
        <taxon>Siluriformes</taxon>
        <taxon>Ictaluridae</taxon>
        <taxon>Ictalurus</taxon>
    </lineage>
</organism>
<keyword evidence="12" id="KW-1185">Reference proteome</keyword>
<feature type="transmembrane region" description="Helical" evidence="10">
    <location>
        <begin position="158"/>
        <end position="177"/>
    </location>
</feature>
<dbReference type="GeneID" id="108269218"/>
<dbReference type="GO" id="GO:0016020">
    <property type="term" value="C:membrane"/>
    <property type="evidence" value="ECO:0007669"/>
    <property type="project" value="UniProtKB-SubCell"/>
</dbReference>
<dbReference type="PANTHER" id="PTHR22763:SF167">
    <property type="entry name" value="RING FINGER PROTEIN 145"/>
    <property type="match status" value="1"/>
</dbReference>